<reference evidence="3" key="1">
    <citation type="submission" date="2021-04" db="EMBL/GenBank/DDBJ databases">
        <authorList>
            <person name="Chebbi M.A.C M."/>
        </authorList>
    </citation>
    <scope>NUCLEOTIDE SEQUENCE</scope>
</reference>
<dbReference type="PANTHER" id="PTHR46169:SF29">
    <property type="entry name" value="DNA REPLICATION-RELATED ELEMENT FACTOR, ISOFORM A"/>
    <property type="match status" value="1"/>
</dbReference>
<dbReference type="PROSITE" id="PS51457">
    <property type="entry name" value="BEN"/>
    <property type="match status" value="1"/>
</dbReference>
<protein>
    <recommendedName>
        <fullName evidence="2">BEN domain-containing protein</fullName>
    </recommendedName>
</protein>
<evidence type="ECO:0000313" key="3">
    <source>
        <dbReference type="EMBL" id="CAG5102896.1"/>
    </source>
</evidence>
<dbReference type="PANTHER" id="PTHR46169">
    <property type="entry name" value="DNA REPLICATION-RELATED ELEMENT FACTOR, ISOFORM A"/>
    <property type="match status" value="1"/>
</dbReference>
<dbReference type="GO" id="GO:0005634">
    <property type="term" value="C:nucleus"/>
    <property type="evidence" value="ECO:0007669"/>
    <property type="project" value="TreeGrafter"/>
</dbReference>
<feature type="compositionally biased region" description="Polar residues" evidence="1">
    <location>
        <begin position="98"/>
        <end position="114"/>
    </location>
</feature>
<feature type="region of interest" description="Disordered" evidence="1">
    <location>
        <begin position="442"/>
        <end position="477"/>
    </location>
</feature>
<organism evidence="3 4">
    <name type="scientific">Cotesia congregata</name>
    <name type="common">Parasitoid wasp</name>
    <name type="synonym">Apanteles congregatus</name>
    <dbReference type="NCBI Taxonomy" id="51543"/>
    <lineage>
        <taxon>Eukaryota</taxon>
        <taxon>Metazoa</taxon>
        <taxon>Ecdysozoa</taxon>
        <taxon>Arthropoda</taxon>
        <taxon>Hexapoda</taxon>
        <taxon>Insecta</taxon>
        <taxon>Pterygota</taxon>
        <taxon>Neoptera</taxon>
        <taxon>Endopterygota</taxon>
        <taxon>Hymenoptera</taxon>
        <taxon>Apocrita</taxon>
        <taxon>Ichneumonoidea</taxon>
        <taxon>Braconidae</taxon>
        <taxon>Microgastrinae</taxon>
        <taxon>Cotesia</taxon>
    </lineage>
</organism>
<feature type="compositionally biased region" description="Basic and acidic residues" evidence="1">
    <location>
        <begin position="120"/>
        <end position="132"/>
    </location>
</feature>
<dbReference type="Proteomes" id="UP000786811">
    <property type="component" value="Unassembled WGS sequence"/>
</dbReference>
<dbReference type="AlphaFoldDB" id="A0A8J2MQ80"/>
<dbReference type="InterPro" id="IPR012337">
    <property type="entry name" value="RNaseH-like_sf"/>
</dbReference>
<sequence>MDLWPKKICFDNSSVEIIDGKEVNKHSVIVLEVEIINDTKKKFQEPEIIIDAEKKKEKEPIETDGFDNDGVSGALLQTFVTKSDLKQILSEILSKQSGFQGHSSQDTGLQCNNNKIKKSNSHDVGNHDDETDYRQEIGTKGSGVFITLEQWNAVKKKATYTSMALGLSVAVFDSNTLIKSNYKGGKSKIKSEENVQYTALDSKKIDAIKGLRKFKNTFDEAKFVTVINNKLAGMRRKARNHNQSVNASDQLRAEQIASGKKEGEALTLIQAVSSTRLNSCLDMLVRFVELSAIVAKILATKSQTNKKTPDMVATSQLNIIRDLINLLGPFKEATEEISEAHYVTSSLVIPVSNLLRQAVDQSAPSTPLGETVRMTLLEKIDQKLASLETNTYPSAATILDPRFKRIHFRSPRAVSNSISTISNDIRVFCTISSVNQVLVKQSAMPRKRKGADLSRNTSRSRSMRDKRSKRTEELVQQQNADARMHFLFFLEL</sequence>
<feature type="domain" description="BEN" evidence="2">
    <location>
        <begin position="141"/>
        <end position="238"/>
    </location>
</feature>
<proteinExistence type="predicted"/>
<dbReference type="InterPro" id="IPR018379">
    <property type="entry name" value="BEN_domain"/>
</dbReference>
<dbReference type="GO" id="GO:0003677">
    <property type="term" value="F:DNA binding"/>
    <property type="evidence" value="ECO:0007669"/>
    <property type="project" value="InterPro"/>
</dbReference>
<evidence type="ECO:0000256" key="1">
    <source>
        <dbReference type="SAM" id="MobiDB-lite"/>
    </source>
</evidence>
<accession>A0A8J2MQ80</accession>
<comment type="caution">
    <text evidence="3">The sequence shown here is derived from an EMBL/GenBank/DDBJ whole genome shotgun (WGS) entry which is preliminary data.</text>
</comment>
<name>A0A8J2MQ80_COTCN</name>
<keyword evidence="4" id="KW-1185">Reference proteome</keyword>
<dbReference type="Gene3D" id="1.10.10.2590">
    <property type="entry name" value="BEN domain"/>
    <property type="match status" value="1"/>
</dbReference>
<evidence type="ECO:0000313" key="4">
    <source>
        <dbReference type="Proteomes" id="UP000786811"/>
    </source>
</evidence>
<feature type="compositionally biased region" description="Basic and acidic residues" evidence="1">
    <location>
        <begin position="462"/>
        <end position="473"/>
    </location>
</feature>
<evidence type="ECO:0000259" key="2">
    <source>
        <dbReference type="PROSITE" id="PS51457"/>
    </source>
</evidence>
<dbReference type="InterPro" id="IPR052717">
    <property type="entry name" value="Vacuolar_transposase_reg"/>
</dbReference>
<dbReference type="EMBL" id="CAJNRD030001123">
    <property type="protein sequence ID" value="CAG5102896.1"/>
    <property type="molecule type" value="Genomic_DNA"/>
</dbReference>
<feature type="region of interest" description="Disordered" evidence="1">
    <location>
        <begin position="98"/>
        <end position="132"/>
    </location>
</feature>
<dbReference type="GO" id="GO:0006357">
    <property type="term" value="P:regulation of transcription by RNA polymerase II"/>
    <property type="evidence" value="ECO:0007669"/>
    <property type="project" value="TreeGrafter"/>
</dbReference>
<gene>
    <name evidence="3" type="ORF">HICCMSTLAB_LOCUS11238</name>
</gene>
<dbReference type="SUPFAM" id="SSF53098">
    <property type="entry name" value="Ribonuclease H-like"/>
    <property type="match status" value="1"/>
</dbReference>
<dbReference type="OrthoDB" id="1271298at2759"/>